<accession>A0A7G3ALU6</accession>
<evidence type="ECO:0000313" key="1">
    <source>
        <dbReference type="EMBL" id="MBC1173325.1"/>
    </source>
</evidence>
<reference evidence="1" key="1">
    <citation type="journal article" date="2020" name="BMC">
        <title>Leishmania infection induces a limited differential gene expression in the sand fly midgut.</title>
        <authorList>
            <person name="Coutinho-Abreu I.V."/>
            <person name="Serafim T.D."/>
            <person name="Meneses C."/>
            <person name="Kamhawi S."/>
            <person name="Oliveira F."/>
            <person name="Valenzuela J.G."/>
        </authorList>
    </citation>
    <scope>NUCLEOTIDE SEQUENCE</scope>
    <source>
        <strain evidence="1">Jacobina</strain>
        <tissue evidence="1">Midgut</tissue>
    </source>
</reference>
<proteinExistence type="predicted"/>
<organism evidence="1">
    <name type="scientific">Lutzomyia longipalpis</name>
    <name type="common">Sand fly</name>
    <dbReference type="NCBI Taxonomy" id="7200"/>
    <lineage>
        <taxon>Eukaryota</taxon>
        <taxon>Metazoa</taxon>
        <taxon>Ecdysozoa</taxon>
        <taxon>Arthropoda</taxon>
        <taxon>Hexapoda</taxon>
        <taxon>Insecta</taxon>
        <taxon>Pterygota</taxon>
        <taxon>Neoptera</taxon>
        <taxon>Endopterygota</taxon>
        <taxon>Diptera</taxon>
        <taxon>Nematocera</taxon>
        <taxon>Psychodoidea</taxon>
        <taxon>Psychodidae</taxon>
        <taxon>Lutzomyia</taxon>
        <taxon>Lutzomyia</taxon>
    </lineage>
</organism>
<dbReference type="AlphaFoldDB" id="A0A7G3ALU6"/>
<dbReference type="EMBL" id="GITU01004622">
    <property type="protein sequence ID" value="MBC1173325.1"/>
    <property type="molecule type" value="Transcribed_RNA"/>
</dbReference>
<sequence length="70" mass="7769">MPFSMRRDVRHRCGSIPLSSLASSLSSASWATLSSATSGVPSDLPPVHRGNTIKQVFYNYFIVDVVEFFF</sequence>
<protein>
    <submittedName>
        <fullName evidence="1">Putative secreted protein</fullName>
    </submittedName>
</protein>
<name>A0A7G3ALU6_LUTLO</name>